<dbReference type="PANTHER" id="PTHR19433">
    <property type="entry name" value="T-CELL RECEPTOR ALPHA CHAIN V REGION-RELATED"/>
    <property type="match status" value="1"/>
</dbReference>
<organism evidence="11 12">
    <name type="scientific">Megalops atlanticus</name>
    <name type="common">Tarpon</name>
    <name type="synonym">Clupea gigantea</name>
    <dbReference type="NCBI Taxonomy" id="7932"/>
    <lineage>
        <taxon>Eukaryota</taxon>
        <taxon>Metazoa</taxon>
        <taxon>Chordata</taxon>
        <taxon>Craniata</taxon>
        <taxon>Vertebrata</taxon>
        <taxon>Euteleostomi</taxon>
        <taxon>Actinopterygii</taxon>
        <taxon>Neopterygii</taxon>
        <taxon>Teleostei</taxon>
        <taxon>Elopiformes</taxon>
        <taxon>Megalopidae</taxon>
        <taxon>Megalops</taxon>
    </lineage>
</organism>
<evidence type="ECO:0000256" key="9">
    <source>
        <dbReference type="SAM" id="SignalP"/>
    </source>
</evidence>
<evidence type="ECO:0000259" key="10">
    <source>
        <dbReference type="PROSITE" id="PS50835"/>
    </source>
</evidence>
<feature type="chain" id="PRO_5038519365" description="Ig-like domain-containing protein" evidence="9">
    <location>
        <begin position="28"/>
        <end position="299"/>
    </location>
</feature>
<dbReference type="OrthoDB" id="6370831at2759"/>
<reference evidence="11" key="1">
    <citation type="submission" date="2021-01" db="EMBL/GenBank/DDBJ databases">
        <authorList>
            <person name="Zahm M."/>
            <person name="Roques C."/>
            <person name="Cabau C."/>
            <person name="Klopp C."/>
            <person name="Donnadieu C."/>
            <person name="Jouanno E."/>
            <person name="Lampietro C."/>
            <person name="Louis A."/>
            <person name="Herpin A."/>
            <person name="Echchiki A."/>
            <person name="Berthelot C."/>
            <person name="Parey E."/>
            <person name="Roest-Crollius H."/>
            <person name="Braasch I."/>
            <person name="Postlethwait J."/>
            <person name="Bobe J."/>
            <person name="Montfort J."/>
            <person name="Bouchez O."/>
            <person name="Begum T."/>
            <person name="Mejri S."/>
            <person name="Adams A."/>
            <person name="Chen W.-J."/>
            <person name="Guiguen Y."/>
        </authorList>
    </citation>
    <scope>NUCLEOTIDE SEQUENCE</scope>
    <source>
        <strain evidence="11">YG-15Mar2019-1</strain>
        <tissue evidence="11">Brain</tissue>
    </source>
</reference>
<dbReference type="GO" id="GO:0002376">
    <property type="term" value="P:immune system process"/>
    <property type="evidence" value="ECO:0007669"/>
    <property type="project" value="UniProtKB-KW"/>
</dbReference>
<evidence type="ECO:0000313" key="12">
    <source>
        <dbReference type="Proteomes" id="UP001046870"/>
    </source>
</evidence>
<keyword evidence="6" id="KW-1015">Disulfide bond</keyword>
<proteinExistence type="predicted"/>
<evidence type="ECO:0000256" key="7">
    <source>
        <dbReference type="ARBA" id="ARBA00023180"/>
    </source>
</evidence>
<accession>A0A9D3T0Z9</accession>
<dbReference type="PROSITE" id="PS50835">
    <property type="entry name" value="IG_LIKE"/>
    <property type="match status" value="2"/>
</dbReference>
<dbReference type="Gene3D" id="2.60.40.10">
    <property type="entry name" value="Immunoglobulins"/>
    <property type="match status" value="2"/>
</dbReference>
<feature type="transmembrane region" description="Helical" evidence="8">
    <location>
        <begin position="272"/>
        <end position="296"/>
    </location>
</feature>
<keyword evidence="4" id="KW-0391">Immunity</keyword>
<dbReference type="Proteomes" id="UP001046870">
    <property type="component" value="Chromosome 14"/>
</dbReference>
<name>A0A9D3T0Z9_MEGAT</name>
<keyword evidence="7" id="KW-0325">Glycoprotein</keyword>
<evidence type="ECO:0000256" key="8">
    <source>
        <dbReference type="SAM" id="Phobius"/>
    </source>
</evidence>
<dbReference type="SMART" id="SM00409">
    <property type="entry name" value="IG"/>
    <property type="match status" value="2"/>
</dbReference>
<keyword evidence="12" id="KW-1185">Reference proteome</keyword>
<comment type="caution">
    <text evidence="11">The sequence shown here is derived from an EMBL/GenBank/DDBJ whole genome shotgun (WGS) entry which is preliminary data.</text>
</comment>
<dbReference type="SMART" id="SM00406">
    <property type="entry name" value="IGv"/>
    <property type="match status" value="2"/>
</dbReference>
<evidence type="ECO:0000256" key="1">
    <source>
        <dbReference type="ARBA" id="ARBA00004236"/>
    </source>
</evidence>
<evidence type="ECO:0000256" key="4">
    <source>
        <dbReference type="ARBA" id="ARBA00022859"/>
    </source>
</evidence>
<dbReference type="PANTHER" id="PTHR19433:SF133">
    <property type="entry name" value="IMMUNE-TYPE RECEPTOR 5 PRECURSOR-RELATED"/>
    <property type="match status" value="1"/>
</dbReference>
<dbReference type="SUPFAM" id="SSF48726">
    <property type="entry name" value="Immunoglobulin"/>
    <property type="match status" value="2"/>
</dbReference>
<dbReference type="GO" id="GO:0005886">
    <property type="term" value="C:plasma membrane"/>
    <property type="evidence" value="ECO:0007669"/>
    <property type="project" value="UniProtKB-SubCell"/>
</dbReference>
<dbReference type="InterPro" id="IPR052051">
    <property type="entry name" value="TCR_complex_component"/>
</dbReference>
<evidence type="ECO:0000256" key="2">
    <source>
        <dbReference type="ARBA" id="ARBA00022475"/>
    </source>
</evidence>
<sequence>MKTGPLKALRLTCISVVLFSEVCLIQTEGIFQPALLVTAELGDDVTLQCFYPKEGTSYLSWYKQTVGKKPQLISTLYKHIQNATFHNEFKDDPRFTVQRGERANHLTISKTVPSDSATYYCGGAYLYTLEFGEGTFLMLRGSKWNSRTVVQQPMSEPVQPGDSVTLQCTIDTETCAGEHSVYWFRQGSGESSPGVIYTHGNSSDQCERSSGAGSPTQSCVYKLPKRNLSPSDAGTYYCAVATCGEILFGNATRLEIEGFDLSQPECPKKISMLVWFSIIRTGVLFCIVVILVPFCCKRW</sequence>
<evidence type="ECO:0000256" key="3">
    <source>
        <dbReference type="ARBA" id="ARBA00022729"/>
    </source>
</evidence>
<dbReference type="InterPro" id="IPR007110">
    <property type="entry name" value="Ig-like_dom"/>
</dbReference>
<feature type="domain" description="Ig-like" evidence="10">
    <location>
        <begin position="42"/>
        <end position="121"/>
    </location>
</feature>
<gene>
    <name evidence="11" type="ORF">MATL_G00174710</name>
</gene>
<comment type="subcellular location">
    <subcellularLocation>
        <location evidence="1">Cell membrane</location>
    </subcellularLocation>
</comment>
<dbReference type="InterPro" id="IPR003599">
    <property type="entry name" value="Ig_sub"/>
</dbReference>
<dbReference type="GO" id="GO:0009617">
    <property type="term" value="P:response to bacterium"/>
    <property type="evidence" value="ECO:0007669"/>
    <property type="project" value="TreeGrafter"/>
</dbReference>
<evidence type="ECO:0000256" key="6">
    <source>
        <dbReference type="ARBA" id="ARBA00023157"/>
    </source>
</evidence>
<feature type="domain" description="Ig-like" evidence="10">
    <location>
        <begin position="147"/>
        <end position="240"/>
    </location>
</feature>
<keyword evidence="8" id="KW-1133">Transmembrane helix</keyword>
<feature type="signal peptide" evidence="9">
    <location>
        <begin position="1"/>
        <end position="27"/>
    </location>
</feature>
<keyword evidence="8" id="KW-0812">Transmembrane</keyword>
<dbReference type="Pfam" id="PF07686">
    <property type="entry name" value="V-set"/>
    <property type="match status" value="2"/>
</dbReference>
<evidence type="ECO:0000256" key="5">
    <source>
        <dbReference type="ARBA" id="ARBA00023136"/>
    </source>
</evidence>
<dbReference type="EMBL" id="JAFDVH010000014">
    <property type="protein sequence ID" value="KAG7465274.1"/>
    <property type="molecule type" value="Genomic_DNA"/>
</dbReference>
<dbReference type="AlphaFoldDB" id="A0A9D3T0Z9"/>
<evidence type="ECO:0000313" key="11">
    <source>
        <dbReference type="EMBL" id="KAG7465274.1"/>
    </source>
</evidence>
<dbReference type="InterPro" id="IPR013106">
    <property type="entry name" value="Ig_V-set"/>
</dbReference>
<dbReference type="InterPro" id="IPR036179">
    <property type="entry name" value="Ig-like_dom_sf"/>
</dbReference>
<keyword evidence="5 8" id="KW-0472">Membrane</keyword>
<keyword evidence="2" id="KW-1003">Cell membrane</keyword>
<keyword evidence="3 9" id="KW-0732">Signal</keyword>
<dbReference type="InterPro" id="IPR013783">
    <property type="entry name" value="Ig-like_fold"/>
</dbReference>
<protein>
    <recommendedName>
        <fullName evidence="10">Ig-like domain-containing protein</fullName>
    </recommendedName>
</protein>